<feature type="domain" description="NACHT" evidence="2">
    <location>
        <begin position="164"/>
        <end position="296"/>
    </location>
</feature>
<dbReference type="PANTHER" id="PTHR46844">
    <property type="entry name" value="SLR5058 PROTEIN"/>
    <property type="match status" value="1"/>
</dbReference>
<dbReference type="SUPFAM" id="SSF52540">
    <property type="entry name" value="P-loop containing nucleoside triphosphate hydrolases"/>
    <property type="match status" value="1"/>
</dbReference>
<keyword evidence="1" id="KW-0472">Membrane</keyword>
<evidence type="ECO:0000313" key="4">
    <source>
        <dbReference type="Proteomes" id="UP001603418"/>
    </source>
</evidence>
<sequence>MAGDKGLSIGRTGLLGLGVGAPLVVGTQLWPRVESHPLLAVGLLCAYEVALAVLAFVASISKELESRLAKRVVDGVERLLLARLTRYERRYRRYLVVRHSAGGVKGLIIQGARNPRLDDVFVDVSLRPSPLHQAQNVTLADPEQEVPDGERRSLLDLLDHPGPQSLVVIGAPGTGKTTLLEHTTVVYARRRARRWAKRRLPVFVTLRDHVEQIVGDGVAGPGLAIADVARLTLSAAALGEAPAGWFEDHLEHGRCVVLLDGLDEVADPSTRRRLVQWAETQVARYPDNHWVLTTRPQGYDAAPLDGAEVLVVRRFTPDQIRRFVHGWYVAVERLSGSRGTGAAAYASAEDLIDRLRAQPSLYGLSSNPLLLTMLCNVHRYLGALPGTRAELYGQICQVLLWRRHQAKGLWKDADAGPAREAVLRELAYGMMVHQTRSLPVGGALATDLLFPALVRELPGVSADAFLTSIARTGLLIEREPGQFSFAHQTFQEYLAAYHIHQNGMGHLLERRISEPWWRETILLWAAVNPPDQVIEACLELDTAEALGLALDCYDEARQKPHELGQRLEQLRLEALRSPVDSPRRRIMTGATIARHLRQVVWLADGVLVSALPVNHDVYRLFTDAHPEFRPEDEEGSRRRSRAATTDYGPAFLGIPPGAPEALVRWVNDVLDGSAVFRLPTWNEASDPAMQPLLPPECSLWAQPPHDWSDRTPVCWAPEGMPHPWSVPLERVYERAVGSGIGTIESSDAGAWFPYQHTDPRLHGLLTNAVRAITNTARYLSFDPVATFPSIDISSRQALIRPSSPRLLMELLTALPDTVERAPRLIAPIHGDPSISENRRLAASIADLGAETVARGLEKEREAADLLRVATMTLAHRSDGMEIQTMCRDIALGITTLQDRADGIIPAREVVLLVRA</sequence>
<dbReference type="Gene3D" id="3.40.50.300">
    <property type="entry name" value="P-loop containing nucleotide triphosphate hydrolases"/>
    <property type="match status" value="1"/>
</dbReference>
<dbReference type="PROSITE" id="PS50837">
    <property type="entry name" value="NACHT"/>
    <property type="match status" value="1"/>
</dbReference>
<keyword evidence="4" id="KW-1185">Reference proteome</keyword>
<reference evidence="3 4" key="1">
    <citation type="submission" date="2024-10" db="EMBL/GenBank/DDBJ databases">
        <title>The Natural Products Discovery Center: Release of the First 8490 Sequenced Strains for Exploring Actinobacteria Biosynthetic Diversity.</title>
        <authorList>
            <person name="Kalkreuter E."/>
            <person name="Kautsar S.A."/>
            <person name="Yang D."/>
            <person name="Bader C.D."/>
            <person name="Teijaro C.N."/>
            <person name="Fluegel L."/>
            <person name="Davis C.M."/>
            <person name="Simpson J.R."/>
            <person name="Lauterbach L."/>
            <person name="Steele A.D."/>
            <person name="Gui C."/>
            <person name="Meng S."/>
            <person name="Li G."/>
            <person name="Viehrig K."/>
            <person name="Ye F."/>
            <person name="Su P."/>
            <person name="Kiefer A.F."/>
            <person name="Nichols A."/>
            <person name="Cepeda A.J."/>
            <person name="Yan W."/>
            <person name="Fan B."/>
            <person name="Jiang Y."/>
            <person name="Adhikari A."/>
            <person name="Zheng C.-J."/>
            <person name="Schuster L."/>
            <person name="Cowan T.M."/>
            <person name="Smanski M.J."/>
            <person name="Chevrette M.G."/>
            <person name="De Carvalho L.P.S."/>
            <person name="Shen B."/>
        </authorList>
    </citation>
    <scope>NUCLEOTIDE SEQUENCE [LARGE SCALE GENOMIC DNA]</scope>
    <source>
        <strain evidence="3 4">NPDC013366</strain>
    </source>
</reference>
<evidence type="ECO:0000313" key="3">
    <source>
        <dbReference type="EMBL" id="MFF9884026.1"/>
    </source>
</evidence>
<gene>
    <name evidence="3" type="ORF">ACF1HC_20835</name>
</gene>
<dbReference type="InterPro" id="IPR027417">
    <property type="entry name" value="P-loop_NTPase"/>
</dbReference>
<evidence type="ECO:0000256" key="1">
    <source>
        <dbReference type="SAM" id="Phobius"/>
    </source>
</evidence>
<dbReference type="PANTHER" id="PTHR46844:SF1">
    <property type="entry name" value="SLR5058 PROTEIN"/>
    <property type="match status" value="1"/>
</dbReference>
<name>A0ABW6YYT3_9ACTN</name>
<dbReference type="Pfam" id="PF05729">
    <property type="entry name" value="NACHT"/>
    <property type="match status" value="1"/>
</dbReference>
<evidence type="ECO:0000259" key="2">
    <source>
        <dbReference type="PROSITE" id="PS50837"/>
    </source>
</evidence>
<comment type="caution">
    <text evidence="3">The sequence shown here is derived from an EMBL/GenBank/DDBJ whole genome shotgun (WGS) entry which is preliminary data.</text>
</comment>
<organism evidence="3 4">
    <name type="scientific">Streptomyces eurythermus</name>
    <dbReference type="NCBI Taxonomy" id="42237"/>
    <lineage>
        <taxon>Bacteria</taxon>
        <taxon>Bacillati</taxon>
        <taxon>Actinomycetota</taxon>
        <taxon>Actinomycetes</taxon>
        <taxon>Kitasatosporales</taxon>
        <taxon>Streptomycetaceae</taxon>
        <taxon>Streptomyces</taxon>
    </lineage>
</organism>
<dbReference type="Proteomes" id="UP001603418">
    <property type="component" value="Unassembled WGS sequence"/>
</dbReference>
<keyword evidence="1" id="KW-0812">Transmembrane</keyword>
<keyword evidence="1" id="KW-1133">Transmembrane helix</keyword>
<proteinExistence type="predicted"/>
<protein>
    <submittedName>
        <fullName evidence="3">NACHT domain-containing protein</fullName>
    </submittedName>
</protein>
<accession>A0ABW6YYT3</accession>
<dbReference type="InterPro" id="IPR007111">
    <property type="entry name" value="NACHT_NTPase"/>
</dbReference>
<feature type="transmembrane region" description="Helical" evidence="1">
    <location>
        <begin position="37"/>
        <end position="61"/>
    </location>
</feature>
<feature type="transmembrane region" description="Helical" evidence="1">
    <location>
        <begin position="12"/>
        <end position="31"/>
    </location>
</feature>
<dbReference type="RefSeq" id="WP_051815205.1">
    <property type="nucleotide sequence ID" value="NZ_JBFACJ010000012.1"/>
</dbReference>
<dbReference type="EMBL" id="JBICBM010000009">
    <property type="protein sequence ID" value="MFF9884026.1"/>
    <property type="molecule type" value="Genomic_DNA"/>
</dbReference>